<evidence type="ECO:0000256" key="3">
    <source>
        <dbReference type="ARBA" id="ARBA00023052"/>
    </source>
</evidence>
<dbReference type="Gene3D" id="3.40.50.920">
    <property type="match status" value="1"/>
</dbReference>
<reference evidence="5" key="1">
    <citation type="submission" date="2014-07" db="EMBL/GenBank/DDBJ databases">
        <authorList>
            <person name="Zhang J.E."/>
            <person name="Yang H."/>
            <person name="Guo J."/>
            <person name="Deng Z."/>
            <person name="Luo H."/>
            <person name="Luo M."/>
            <person name="Zhao B."/>
        </authorList>
    </citation>
    <scope>NUCLEOTIDE SEQUENCE</scope>
    <source>
        <strain evidence="5">AM4</strain>
    </source>
</reference>
<dbReference type="Gene3D" id="3.40.50.970">
    <property type="match status" value="1"/>
</dbReference>
<sequence length="317" mass="33223">MTAIAEANALYDCRDAFADVLTELGEADERVVAVVNDSVGSSKLGGFAKRFPERIINVGIAEQNQVGVAAGLEGGGRLPIVSCAGSFLSARAMEQVKIDAAYSYRHMVLTAQSPGLAYGQLGSTHHSAEDVAWMRVIPNMTVIVPADPVETAAAVRWAVTEHDGPVYIRISRMKVPAVHADDYVFTPGRATTLRDGDDLTIITNGTVLHRALAAADALAQEGIRARVLSMACVKPLDEDAVLSAARETGRIITAEEGLTAGGLGGAVAELVTANQPVPVKRIGIPDTFAPTGSEGWLMDHWGISADGITAAAKELLA</sequence>
<accession>A0A1L7RDN2</accession>
<dbReference type="SMART" id="SM00861">
    <property type="entry name" value="Transket_pyr"/>
    <property type="match status" value="1"/>
</dbReference>
<comment type="similarity">
    <text evidence="2">Belongs to the transketolase family.</text>
</comment>
<comment type="cofactor">
    <cofactor evidence="1">
        <name>thiamine diphosphate</name>
        <dbReference type="ChEBI" id="CHEBI:58937"/>
    </cofactor>
</comment>
<dbReference type="RefSeq" id="WP_073327686.1">
    <property type="nucleotide sequence ID" value="NZ_LK995531.1"/>
</dbReference>
<gene>
    <name evidence="5" type="ORF">AAM4_2293</name>
</gene>
<dbReference type="InterPro" id="IPR051157">
    <property type="entry name" value="PDH/Transketolase"/>
</dbReference>
<evidence type="ECO:0000256" key="1">
    <source>
        <dbReference type="ARBA" id="ARBA00001964"/>
    </source>
</evidence>
<organism evidence="5">
    <name type="scientific">Actinomyces succiniciruminis</name>
    <dbReference type="NCBI Taxonomy" id="1522002"/>
    <lineage>
        <taxon>Bacteria</taxon>
        <taxon>Bacillati</taxon>
        <taxon>Actinomycetota</taxon>
        <taxon>Actinomycetes</taxon>
        <taxon>Actinomycetales</taxon>
        <taxon>Actinomycetaceae</taxon>
        <taxon>Actinomyces</taxon>
    </lineage>
</organism>
<dbReference type="PANTHER" id="PTHR43825:SF1">
    <property type="entry name" value="TRANSKETOLASE-LIKE PYRIMIDINE-BINDING DOMAIN-CONTAINING PROTEIN"/>
    <property type="match status" value="1"/>
</dbReference>
<dbReference type="InterPro" id="IPR009014">
    <property type="entry name" value="Transketo_C/PFOR_II"/>
</dbReference>
<dbReference type="CDD" id="cd07033">
    <property type="entry name" value="TPP_PYR_DXS_TK_like"/>
    <property type="match status" value="1"/>
</dbReference>
<dbReference type="InterPro" id="IPR005475">
    <property type="entry name" value="Transketolase-like_Pyr-bd"/>
</dbReference>
<evidence type="ECO:0000259" key="4">
    <source>
        <dbReference type="SMART" id="SM00861"/>
    </source>
</evidence>
<dbReference type="GO" id="GO:0000287">
    <property type="term" value="F:magnesium ion binding"/>
    <property type="evidence" value="ECO:0007669"/>
    <property type="project" value="UniProtKB-ARBA"/>
</dbReference>
<dbReference type="Pfam" id="PF02779">
    <property type="entry name" value="Transket_pyr"/>
    <property type="match status" value="1"/>
</dbReference>
<evidence type="ECO:0000313" key="5">
    <source>
        <dbReference type="EMBL" id="CED92125.1"/>
    </source>
</evidence>
<dbReference type="PANTHER" id="PTHR43825">
    <property type="entry name" value="PYRUVATE DEHYDROGENASE E1 COMPONENT"/>
    <property type="match status" value="1"/>
</dbReference>
<keyword evidence="3" id="KW-0786">Thiamine pyrophosphate</keyword>
<dbReference type="EMBL" id="LK995531">
    <property type="protein sequence ID" value="CED92125.1"/>
    <property type="molecule type" value="Genomic_DNA"/>
</dbReference>
<dbReference type="InterPro" id="IPR029061">
    <property type="entry name" value="THDP-binding"/>
</dbReference>
<evidence type="ECO:0000256" key="2">
    <source>
        <dbReference type="ARBA" id="ARBA00007131"/>
    </source>
</evidence>
<dbReference type="FunFam" id="3.40.50.970:FF:000129">
    <property type="entry name" value="Transketolase"/>
    <property type="match status" value="1"/>
</dbReference>
<dbReference type="SUPFAM" id="SSF52518">
    <property type="entry name" value="Thiamin diphosphate-binding fold (THDP-binding)"/>
    <property type="match status" value="1"/>
</dbReference>
<dbReference type="Pfam" id="PF02780">
    <property type="entry name" value="Transketolase_C"/>
    <property type="match status" value="1"/>
</dbReference>
<dbReference type="AlphaFoldDB" id="A0A1L7RDN2"/>
<dbReference type="SUPFAM" id="SSF52922">
    <property type="entry name" value="TK C-terminal domain-like"/>
    <property type="match status" value="1"/>
</dbReference>
<protein>
    <submittedName>
        <fullName evidence="5">1-deoxy-D-xylulose-5-phosphate synthase</fullName>
    </submittedName>
</protein>
<feature type="domain" description="Transketolase-like pyrimidine-binding" evidence="4">
    <location>
        <begin position="11"/>
        <end position="177"/>
    </location>
</feature>
<proteinExistence type="inferred from homology"/>
<name>A0A1L7RDN2_9ACTO</name>
<dbReference type="InterPro" id="IPR033248">
    <property type="entry name" value="Transketolase_C"/>
</dbReference>